<sequence>MIPKRQQITLAVPFSVFPPNNLESRRLFHFYRHLAEEFNIEIISLAGAGEPHFKGIIAPGLTEIRIPKSLQHQKAEIEMAQELGANVADATLMKLYSLSPRYLSALKKSAKNANFIISYKPYLFPAIREVCNKTIWYEATGIEQELKRKLLPENEIGTEFWESVFELEKKCCQVSNLIITASEHLTHDLINKLEVEANKVVYVPNGVDTARLKFTSYEQRLVNQEKLGLKDSFVAIFTGTGNPNNADEARAILNIASKLQDMNFLLLGDVGIFFEPRLTPPNVRFISSMDEKTKSIIVSAADVALNPVKKGSDTQSMMLEYFCQGIPVISTRFGVKGLDVDPEKHCLIGDVWRFPELLVACRKENIDRKKNRLKNVKKYVTNNFEWSEIAHKFLGKFQPWNLVS</sequence>
<evidence type="ECO:0000313" key="2">
    <source>
        <dbReference type="EMBL" id="VEP18320.1"/>
    </source>
</evidence>
<dbReference type="EMBL" id="CAACVJ010000682">
    <property type="protein sequence ID" value="VEP18320.1"/>
    <property type="molecule type" value="Genomic_DNA"/>
</dbReference>
<dbReference type="GO" id="GO:0016757">
    <property type="term" value="F:glycosyltransferase activity"/>
    <property type="evidence" value="ECO:0007669"/>
    <property type="project" value="TreeGrafter"/>
</dbReference>
<dbReference type="PANTHER" id="PTHR46401">
    <property type="entry name" value="GLYCOSYLTRANSFERASE WBBK-RELATED"/>
    <property type="match status" value="1"/>
</dbReference>
<dbReference type="PANTHER" id="PTHR46401:SF2">
    <property type="entry name" value="GLYCOSYLTRANSFERASE WBBK-RELATED"/>
    <property type="match status" value="1"/>
</dbReference>
<organism evidence="2 3">
    <name type="scientific">Hyella patelloides LEGE 07179</name>
    <dbReference type="NCBI Taxonomy" id="945734"/>
    <lineage>
        <taxon>Bacteria</taxon>
        <taxon>Bacillati</taxon>
        <taxon>Cyanobacteriota</taxon>
        <taxon>Cyanophyceae</taxon>
        <taxon>Pleurocapsales</taxon>
        <taxon>Hyellaceae</taxon>
        <taxon>Hyella</taxon>
    </lineage>
</organism>
<evidence type="ECO:0000313" key="3">
    <source>
        <dbReference type="Proteomes" id="UP000320055"/>
    </source>
</evidence>
<name>A0A563W3U2_9CYAN</name>
<dbReference type="OrthoDB" id="9787111at2"/>
<dbReference type="Gene3D" id="3.40.50.2000">
    <property type="entry name" value="Glycogen Phosphorylase B"/>
    <property type="match status" value="2"/>
</dbReference>
<dbReference type="SUPFAM" id="SSF53756">
    <property type="entry name" value="UDP-Glycosyltransferase/glycogen phosphorylase"/>
    <property type="match status" value="1"/>
</dbReference>
<proteinExistence type="predicted"/>
<keyword evidence="1" id="KW-0808">Transferase</keyword>
<keyword evidence="3" id="KW-1185">Reference proteome</keyword>
<accession>A0A563W3U2</accession>
<evidence type="ECO:0000256" key="1">
    <source>
        <dbReference type="ARBA" id="ARBA00022679"/>
    </source>
</evidence>
<protein>
    <recommendedName>
        <fullName evidence="4">Glycosyltransferase</fullName>
    </recommendedName>
</protein>
<dbReference type="RefSeq" id="WP_144867589.1">
    <property type="nucleotide sequence ID" value="NZ_LR213833.1"/>
</dbReference>
<dbReference type="AlphaFoldDB" id="A0A563W3U2"/>
<reference evidence="2 3" key="1">
    <citation type="submission" date="2019-01" db="EMBL/GenBank/DDBJ databases">
        <authorList>
            <person name="Brito A."/>
        </authorList>
    </citation>
    <scope>NUCLEOTIDE SEQUENCE [LARGE SCALE GENOMIC DNA]</scope>
    <source>
        <strain evidence="2">1</strain>
    </source>
</reference>
<gene>
    <name evidence="2" type="ORF">H1P_750004</name>
</gene>
<dbReference type="Proteomes" id="UP000320055">
    <property type="component" value="Unassembled WGS sequence"/>
</dbReference>
<dbReference type="GO" id="GO:0009103">
    <property type="term" value="P:lipopolysaccharide biosynthetic process"/>
    <property type="evidence" value="ECO:0007669"/>
    <property type="project" value="TreeGrafter"/>
</dbReference>
<evidence type="ECO:0008006" key="4">
    <source>
        <dbReference type="Google" id="ProtNLM"/>
    </source>
</evidence>